<dbReference type="GO" id="GO:0006351">
    <property type="term" value="P:DNA-templated transcription"/>
    <property type="evidence" value="ECO:0007669"/>
    <property type="project" value="TreeGrafter"/>
</dbReference>
<dbReference type="OrthoDB" id="9801469at2"/>
<name>A0A3L8PUS7_9GAMM</name>
<evidence type="ECO:0000313" key="4">
    <source>
        <dbReference type="EMBL" id="RLV59161.1"/>
    </source>
</evidence>
<evidence type="ECO:0000256" key="3">
    <source>
        <dbReference type="RuleBase" id="RU003860"/>
    </source>
</evidence>
<dbReference type="InterPro" id="IPR036065">
    <property type="entry name" value="BolA-like_sf"/>
</dbReference>
<gene>
    <name evidence="4" type="ORF">D5018_13550</name>
</gene>
<comment type="caution">
    <text evidence="4">The sequence shown here is derived from an EMBL/GenBank/DDBJ whole genome shotgun (WGS) entry which is preliminary data.</text>
</comment>
<dbReference type="PANTHER" id="PTHR46229:SF2">
    <property type="entry name" value="BOLA-LIKE PROTEIN 1"/>
    <property type="match status" value="1"/>
</dbReference>
<reference evidence="4 5" key="1">
    <citation type="submission" date="2018-09" db="EMBL/GenBank/DDBJ databases">
        <title>Phylogeny of the Shewanellaceae, and recommendation for two new genera, Pseudoshewanella and Parashewanella.</title>
        <authorList>
            <person name="Wang G."/>
        </authorList>
    </citation>
    <scope>NUCLEOTIDE SEQUENCE [LARGE SCALE GENOMIC DNA]</scope>
    <source>
        <strain evidence="4 5">C51</strain>
    </source>
</reference>
<dbReference type="SUPFAM" id="SSF82657">
    <property type="entry name" value="BolA-like"/>
    <property type="match status" value="1"/>
</dbReference>
<dbReference type="Proteomes" id="UP000281474">
    <property type="component" value="Unassembled WGS sequence"/>
</dbReference>
<organism evidence="4 5">
    <name type="scientific">Parashewanella curva</name>
    <dbReference type="NCBI Taxonomy" id="2338552"/>
    <lineage>
        <taxon>Bacteria</taxon>
        <taxon>Pseudomonadati</taxon>
        <taxon>Pseudomonadota</taxon>
        <taxon>Gammaproteobacteria</taxon>
        <taxon>Alteromonadales</taxon>
        <taxon>Shewanellaceae</taxon>
        <taxon>Parashewanella</taxon>
    </lineage>
</organism>
<protein>
    <recommendedName>
        <fullName evidence="2">DNA-binding transcriptional regulator BolA</fullName>
    </recommendedName>
</protein>
<dbReference type="InterPro" id="IPR002634">
    <property type="entry name" value="BolA"/>
</dbReference>
<dbReference type="EMBL" id="QZEI01000042">
    <property type="protein sequence ID" value="RLV59161.1"/>
    <property type="molecule type" value="Genomic_DNA"/>
</dbReference>
<dbReference type="GO" id="GO:0005829">
    <property type="term" value="C:cytosol"/>
    <property type="evidence" value="ECO:0007669"/>
    <property type="project" value="TreeGrafter"/>
</dbReference>
<dbReference type="Pfam" id="PF01722">
    <property type="entry name" value="BolA"/>
    <property type="match status" value="1"/>
</dbReference>
<sequence>MSKKPIGPVAAKITEKLTQAFTPQYIDVLNESNRHNVPPNSESHFKVVIVSDEFEGKRLIARHRLVNQSLAEELANEIHALSIHTYTQQEWQENDDVPRTPNCRG</sequence>
<evidence type="ECO:0000313" key="5">
    <source>
        <dbReference type="Proteomes" id="UP000281474"/>
    </source>
</evidence>
<comment type="similarity">
    <text evidence="1 3">Belongs to the BolA/IbaG family.</text>
</comment>
<dbReference type="FunFam" id="3.30.300.90:FF:000001">
    <property type="entry name" value="Transcriptional regulator BolA"/>
    <property type="match status" value="1"/>
</dbReference>
<evidence type="ECO:0000256" key="2">
    <source>
        <dbReference type="ARBA" id="ARBA00074073"/>
    </source>
</evidence>
<dbReference type="InterPro" id="IPR050961">
    <property type="entry name" value="BolA/IbaG_stress_morph_reg"/>
</dbReference>
<dbReference type="RefSeq" id="WP_121839534.1">
    <property type="nucleotide sequence ID" value="NZ_ML014791.1"/>
</dbReference>
<evidence type="ECO:0000256" key="1">
    <source>
        <dbReference type="ARBA" id="ARBA00005578"/>
    </source>
</evidence>
<dbReference type="PANTHER" id="PTHR46229">
    <property type="entry name" value="BOLA TRANSCRIPTION REGULATOR"/>
    <property type="match status" value="1"/>
</dbReference>
<dbReference type="Gene3D" id="3.30.300.90">
    <property type="entry name" value="BolA-like"/>
    <property type="match status" value="1"/>
</dbReference>
<dbReference type="PIRSF" id="PIRSF003113">
    <property type="entry name" value="BolA"/>
    <property type="match status" value="1"/>
</dbReference>
<dbReference type="GO" id="GO:1990229">
    <property type="term" value="C:iron-sulfur cluster assembly complex"/>
    <property type="evidence" value="ECO:0007669"/>
    <property type="project" value="UniProtKB-ARBA"/>
</dbReference>
<dbReference type="AlphaFoldDB" id="A0A3L8PUS7"/>
<proteinExistence type="inferred from homology"/>
<keyword evidence="5" id="KW-1185">Reference proteome</keyword>
<accession>A0A3L8PUS7</accession>